<feature type="non-terminal residue" evidence="13">
    <location>
        <position position="1"/>
    </location>
</feature>
<evidence type="ECO:0000256" key="7">
    <source>
        <dbReference type="ARBA" id="ARBA00022840"/>
    </source>
</evidence>
<feature type="domain" description="Signal transduction histidine kinase subgroup 3 dimerisation and phosphoacceptor" evidence="12">
    <location>
        <begin position="59"/>
        <end position="124"/>
    </location>
</feature>
<dbReference type="RefSeq" id="WP_220040402.1">
    <property type="nucleotide sequence ID" value="NZ_POUD01000343.1"/>
</dbReference>
<evidence type="ECO:0000259" key="12">
    <source>
        <dbReference type="Pfam" id="PF07730"/>
    </source>
</evidence>
<dbReference type="Pfam" id="PF07730">
    <property type="entry name" value="HisKA_3"/>
    <property type="match status" value="1"/>
</dbReference>
<comment type="catalytic activity">
    <reaction evidence="1">
        <text>ATP + protein L-histidine = ADP + protein N-phospho-L-histidine.</text>
        <dbReference type="EC" id="2.7.13.3"/>
    </reaction>
</comment>
<dbReference type="Proteomes" id="UP000249304">
    <property type="component" value="Unassembled WGS sequence"/>
</dbReference>
<reference evidence="13 14" key="1">
    <citation type="submission" date="2018-01" db="EMBL/GenBank/DDBJ databases">
        <title>Draft genome sequence of Nonomuraea sp. KC333.</title>
        <authorList>
            <person name="Sahin N."/>
            <person name="Saygin H."/>
            <person name="Ay H."/>
        </authorList>
    </citation>
    <scope>NUCLEOTIDE SEQUENCE [LARGE SCALE GENOMIC DNA]</scope>
    <source>
        <strain evidence="13 14">KC333</strain>
    </source>
</reference>
<evidence type="ECO:0000256" key="9">
    <source>
        <dbReference type="SAM" id="MobiDB-lite"/>
    </source>
</evidence>
<feature type="domain" description="Histidine kinase/HSP90-like ATPase" evidence="11">
    <location>
        <begin position="194"/>
        <end position="279"/>
    </location>
</feature>
<dbReference type="AlphaFoldDB" id="A0A2W2D4P7"/>
<dbReference type="InterPro" id="IPR050482">
    <property type="entry name" value="Sensor_HK_TwoCompSys"/>
</dbReference>
<dbReference type="InterPro" id="IPR003594">
    <property type="entry name" value="HATPase_dom"/>
</dbReference>
<dbReference type="PANTHER" id="PTHR24421:SF10">
    <property type="entry name" value="NITRATE_NITRITE SENSOR PROTEIN NARQ"/>
    <property type="match status" value="1"/>
</dbReference>
<dbReference type="InterPro" id="IPR036890">
    <property type="entry name" value="HATPase_C_sf"/>
</dbReference>
<sequence>GVAAGGLAVACGSVLSGSPHDAVLLMNCAGWLAGVAAGLGPRLLAARRRAAAERVRRHERLELARELHDVVAHHVTSVVLQAQAARVVARRHPERAADSLDAIETAGADALAATRHVVGLLREPTAAGFDAGGAASSGFDAAEVHGGPDGGALSAGGLRLAGVRGLVDRYVGPPVRLSLPAEEPGWPPVVTGTVHRIVQESLTNVARHAPDAASVTVTVRDADGTLIVEITNEPAQDRPRRGGGYGLIGMRERVESLGGTLTTGPTPEGGWSVKATLPTGPAR</sequence>
<evidence type="ECO:0000313" key="14">
    <source>
        <dbReference type="Proteomes" id="UP000249304"/>
    </source>
</evidence>
<evidence type="ECO:0000256" key="6">
    <source>
        <dbReference type="ARBA" id="ARBA00022777"/>
    </source>
</evidence>
<evidence type="ECO:0000256" key="4">
    <source>
        <dbReference type="ARBA" id="ARBA00022679"/>
    </source>
</evidence>
<dbReference type="PANTHER" id="PTHR24421">
    <property type="entry name" value="NITRATE/NITRITE SENSOR PROTEIN NARX-RELATED"/>
    <property type="match status" value="1"/>
</dbReference>
<keyword evidence="10" id="KW-0472">Membrane</keyword>
<evidence type="ECO:0000256" key="8">
    <source>
        <dbReference type="ARBA" id="ARBA00023012"/>
    </source>
</evidence>
<keyword evidence="6 13" id="KW-0418">Kinase</keyword>
<dbReference type="EMBL" id="POUD01000343">
    <property type="protein sequence ID" value="PZG05803.1"/>
    <property type="molecule type" value="Genomic_DNA"/>
</dbReference>
<evidence type="ECO:0000259" key="11">
    <source>
        <dbReference type="Pfam" id="PF02518"/>
    </source>
</evidence>
<evidence type="ECO:0000256" key="1">
    <source>
        <dbReference type="ARBA" id="ARBA00000085"/>
    </source>
</evidence>
<dbReference type="SUPFAM" id="SSF55874">
    <property type="entry name" value="ATPase domain of HSP90 chaperone/DNA topoisomerase II/histidine kinase"/>
    <property type="match status" value="1"/>
</dbReference>
<dbReference type="Pfam" id="PF02518">
    <property type="entry name" value="HATPase_c"/>
    <property type="match status" value="1"/>
</dbReference>
<proteinExistence type="predicted"/>
<keyword evidence="10" id="KW-0812">Transmembrane</keyword>
<dbReference type="GO" id="GO:0046983">
    <property type="term" value="F:protein dimerization activity"/>
    <property type="evidence" value="ECO:0007669"/>
    <property type="project" value="InterPro"/>
</dbReference>
<keyword evidence="14" id="KW-1185">Reference proteome</keyword>
<keyword evidence="5" id="KW-0547">Nucleotide-binding</keyword>
<protein>
    <recommendedName>
        <fullName evidence="2">histidine kinase</fullName>
        <ecNumber evidence="2">2.7.13.3</ecNumber>
    </recommendedName>
</protein>
<feature type="transmembrane region" description="Helical" evidence="10">
    <location>
        <begin position="22"/>
        <end position="44"/>
    </location>
</feature>
<keyword evidence="10" id="KW-1133">Transmembrane helix</keyword>
<dbReference type="EC" id="2.7.13.3" evidence="2"/>
<keyword evidence="8" id="KW-0902">Two-component regulatory system</keyword>
<evidence type="ECO:0000256" key="10">
    <source>
        <dbReference type="SAM" id="Phobius"/>
    </source>
</evidence>
<dbReference type="InterPro" id="IPR011712">
    <property type="entry name" value="Sig_transdc_His_kin_sub3_dim/P"/>
</dbReference>
<evidence type="ECO:0000256" key="2">
    <source>
        <dbReference type="ARBA" id="ARBA00012438"/>
    </source>
</evidence>
<evidence type="ECO:0000256" key="3">
    <source>
        <dbReference type="ARBA" id="ARBA00022553"/>
    </source>
</evidence>
<feature type="compositionally biased region" description="Low complexity" evidence="9">
    <location>
        <begin position="257"/>
        <end position="270"/>
    </location>
</feature>
<keyword evidence="7" id="KW-0067">ATP-binding</keyword>
<dbReference type="GO" id="GO:0005524">
    <property type="term" value="F:ATP binding"/>
    <property type="evidence" value="ECO:0007669"/>
    <property type="project" value="UniProtKB-KW"/>
</dbReference>
<gene>
    <name evidence="13" type="ORF">C1J01_43005</name>
</gene>
<comment type="caution">
    <text evidence="13">The sequence shown here is derived from an EMBL/GenBank/DDBJ whole genome shotgun (WGS) entry which is preliminary data.</text>
</comment>
<dbReference type="GO" id="GO:0016020">
    <property type="term" value="C:membrane"/>
    <property type="evidence" value="ECO:0007669"/>
    <property type="project" value="InterPro"/>
</dbReference>
<name>A0A2W2D4P7_9ACTN</name>
<evidence type="ECO:0000256" key="5">
    <source>
        <dbReference type="ARBA" id="ARBA00022741"/>
    </source>
</evidence>
<dbReference type="CDD" id="cd16917">
    <property type="entry name" value="HATPase_UhpB-NarQ-NarX-like"/>
    <property type="match status" value="1"/>
</dbReference>
<evidence type="ECO:0000313" key="13">
    <source>
        <dbReference type="EMBL" id="PZG05803.1"/>
    </source>
</evidence>
<dbReference type="GO" id="GO:0000155">
    <property type="term" value="F:phosphorelay sensor kinase activity"/>
    <property type="evidence" value="ECO:0007669"/>
    <property type="project" value="InterPro"/>
</dbReference>
<keyword evidence="4" id="KW-0808">Transferase</keyword>
<organism evidence="13 14">
    <name type="scientific">Nonomuraea aridisoli</name>
    <dbReference type="NCBI Taxonomy" id="2070368"/>
    <lineage>
        <taxon>Bacteria</taxon>
        <taxon>Bacillati</taxon>
        <taxon>Actinomycetota</taxon>
        <taxon>Actinomycetes</taxon>
        <taxon>Streptosporangiales</taxon>
        <taxon>Streptosporangiaceae</taxon>
        <taxon>Nonomuraea</taxon>
    </lineage>
</organism>
<dbReference type="Gene3D" id="1.20.5.1930">
    <property type="match status" value="1"/>
</dbReference>
<accession>A0A2W2D4P7</accession>
<dbReference type="Gene3D" id="3.30.565.10">
    <property type="entry name" value="Histidine kinase-like ATPase, C-terminal domain"/>
    <property type="match status" value="1"/>
</dbReference>
<keyword evidence="3" id="KW-0597">Phosphoprotein</keyword>
<feature type="region of interest" description="Disordered" evidence="9">
    <location>
        <begin position="257"/>
        <end position="283"/>
    </location>
</feature>